<sequence>LSLRPEFLHLLHHPRLQIPPSSLLFAPDHNLTNRPVHLVDHNTPALAAIRDNDVIGIIDHHDDEGHYPNATPRLVQKAGSCTSLILHHFHTNGTATAALGVSEKRELAVLAMAAVLIDTANMTMRVTPYDSAAVALLESWLSEEDEEEGMGKWDREEFYQALAAAKKSVDSLSLRDLLRKDYKQWADGAVTLGIASVVKPLRYLLEEKAENCIPDFLETLEKYAREEGLDVLAVMTTDGDGEEFKRELLVWGVTDVGKEVVAEVEKGWDKVGLGLEVWGDGKLDANGRWAWRQGRVEWSRKQVAPWMRECAREVV</sequence>
<dbReference type="GO" id="GO:0005737">
    <property type="term" value="C:cytoplasm"/>
    <property type="evidence" value="ECO:0007669"/>
    <property type="project" value="InterPro"/>
</dbReference>
<dbReference type="OrthoDB" id="374045at2759"/>
<dbReference type="EMBL" id="ML220119">
    <property type="protein sequence ID" value="TGZ81389.1"/>
    <property type="molecule type" value="Genomic_DNA"/>
</dbReference>
<dbReference type="STRING" id="341454.A0A4S2MXG2"/>
<evidence type="ECO:0000313" key="2">
    <source>
        <dbReference type="EMBL" id="TGZ81389.1"/>
    </source>
</evidence>
<dbReference type="InterPro" id="IPR004097">
    <property type="entry name" value="DHHA2"/>
</dbReference>
<dbReference type="Pfam" id="PF02833">
    <property type="entry name" value="DHHA2"/>
    <property type="match status" value="1"/>
</dbReference>
<dbReference type="PANTHER" id="PTHR12112">
    <property type="entry name" value="BNIP - RELATED"/>
    <property type="match status" value="1"/>
</dbReference>
<organism evidence="2 3">
    <name type="scientific">Ascodesmis nigricans</name>
    <dbReference type="NCBI Taxonomy" id="341454"/>
    <lineage>
        <taxon>Eukaryota</taxon>
        <taxon>Fungi</taxon>
        <taxon>Dikarya</taxon>
        <taxon>Ascomycota</taxon>
        <taxon>Pezizomycotina</taxon>
        <taxon>Pezizomycetes</taxon>
        <taxon>Pezizales</taxon>
        <taxon>Ascodesmidaceae</taxon>
        <taxon>Ascodesmis</taxon>
    </lineage>
</organism>
<dbReference type="AlphaFoldDB" id="A0A4S2MXG2"/>
<proteinExistence type="predicted"/>
<dbReference type="SUPFAM" id="SSF64182">
    <property type="entry name" value="DHH phosphoesterases"/>
    <property type="match status" value="1"/>
</dbReference>
<name>A0A4S2MXG2_9PEZI</name>
<evidence type="ECO:0000259" key="1">
    <source>
        <dbReference type="SMART" id="SM01131"/>
    </source>
</evidence>
<keyword evidence="3" id="KW-1185">Reference proteome</keyword>
<dbReference type="PANTHER" id="PTHR12112:SF39">
    <property type="entry name" value="EG:152A3.5 PROTEIN (FBGN0003116_PN PROTEIN)"/>
    <property type="match status" value="1"/>
</dbReference>
<dbReference type="GO" id="GO:0004309">
    <property type="term" value="F:exopolyphosphatase activity"/>
    <property type="evidence" value="ECO:0007669"/>
    <property type="project" value="TreeGrafter"/>
</dbReference>
<dbReference type="InterPro" id="IPR038763">
    <property type="entry name" value="DHH_sf"/>
</dbReference>
<gene>
    <name evidence="2" type="ORF">EX30DRAFT_293282</name>
</gene>
<accession>A0A4S2MXG2</accession>
<protein>
    <submittedName>
        <fullName evidence="2">DHH phosphoesterase</fullName>
    </submittedName>
</protein>
<feature type="domain" description="DHHA2" evidence="1">
    <location>
        <begin position="159"/>
        <end position="311"/>
    </location>
</feature>
<dbReference type="FunCoup" id="A0A4S2MXG2">
    <property type="interactions" value="225"/>
</dbReference>
<dbReference type="InterPro" id="IPR038222">
    <property type="entry name" value="DHHA2_dom_sf"/>
</dbReference>
<dbReference type="SMART" id="SM01131">
    <property type="entry name" value="DHHA2"/>
    <property type="match status" value="1"/>
</dbReference>
<dbReference type="InParanoid" id="A0A4S2MXG2"/>
<reference evidence="2 3" key="1">
    <citation type="submission" date="2019-04" db="EMBL/GenBank/DDBJ databases">
        <title>Comparative genomics and transcriptomics to analyze fruiting body development in filamentous ascomycetes.</title>
        <authorList>
            <consortium name="DOE Joint Genome Institute"/>
            <person name="Lutkenhaus R."/>
            <person name="Traeger S."/>
            <person name="Breuer J."/>
            <person name="Kuo A."/>
            <person name="Lipzen A."/>
            <person name="Pangilinan J."/>
            <person name="Dilworth D."/>
            <person name="Sandor L."/>
            <person name="Poggeler S."/>
            <person name="Barry K."/>
            <person name="Grigoriev I.V."/>
            <person name="Nowrousian M."/>
        </authorList>
    </citation>
    <scope>NUCLEOTIDE SEQUENCE [LARGE SCALE GENOMIC DNA]</scope>
    <source>
        <strain evidence="2 3">CBS 389.68</strain>
    </source>
</reference>
<feature type="non-terminal residue" evidence="2">
    <location>
        <position position="1"/>
    </location>
</feature>
<feature type="non-terminal residue" evidence="2">
    <location>
        <position position="315"/>
    </location>
</feature>
<evidence type="ECO:0000313" key="3">
    <source>
        <dbReference type="Proteomes" id="UP000298138"/>
    </source>
</evidence>
<dbReference type="Gene3D" id="3.90.1640.10">
    <property type="entry name" value="inorganic pyrophosphatase (n-terminal core)"/>
    <property type="match status" value="1"/>
</dbReference>
<dbReference type="Proteomes" id="UP000298138">
    <property type="component" value="Unassembled WGS sequence"/>
</dbReference>
<dbReference type="Gene3D" id="3.10.310.20">
    <property type="entry name" value="DHHA2 domain"/>
    <property type="match status" value="1"/>
</dbReference>